<dbReference type="EnsemblPlants" id="OGLUM09G07500.1">
    <property type="protein sequence ID" value="OGLUM09G07500.1"/>
    <property type="gene ID" value="OGLUM09G07500"/>
</dbReference>
<evidence type="ECO:0000313" key="2">
    <source>
        <dbReference type="EnsemblPlants" id="OGLUM09G07500.1"/>
    </source>
</evidence>
<feature type="compositionally biased region" description="Basic and acidic residues" evidence="1">
    <location>
        <begin position="89"/>
        <end position="106"/>
    </location>
</feature>
<keyword evidence="3" id="KW-1185">Reference proteome</keyword>
<dbReference type="AlphaFoldDB" id="A0A0E0B1W2"/>
<feature type="region of interest" description="Disordered" evidence="1">
    <location>
        <begin position="14"/>
        <end position="40"/>
    </location>
</feature>
<evidence type="ECO:0000313" key="3">
    <source>
        <dbReference type="Proteomes" id="UP000026961"/>
    </source>
</evidence>
<proteinExistence type="predicted"/>
<protein>
    <recommendedName>
        <fullName evidence="4">DUF834 domain-containing protein</fullName>
    </recommendedName>
</protein>
<feature type="region of interest" description="Disordered" evidence="1">
    <location>
        <begin position="71"/>
        <end position="112"/>
    </location>
</feature>
<dbReference type="HOGENOM" id="CLU_1952401_0_0_1"/>
<accession>A0A0E0B1W2</accession>
<evidence type="ECO:0008006" key="4">
    <source>
        <dbReference type="Google" id="ProtNLM"/>
    </source>
</evidence>
<evidence type="ECO:0000256" key="1">
    <source>
        <dbReference type="SAM" id="MobiDB-lite"/>
    </source>
</evidence>
<reference evidence="2" key="2">
    <citation type="submission" date="2018-05" db="EMBL/GenBank/DDBJ databases">
        <title>OgluRS3 (Oryza glumaepatula Reference Sequence Version 3).</title>
        <authorList>
            <person name="Zhang J."/>
            <person name="Kudrna D."/>
            <person name="Lee S."/>
            <person name="Talag J."/>
            <person name="Welchert J."/>
            <person name="Wing R.A."/>
        </authorList>
    </citation>
    <scope>NUCLEOTIDE SEQUENCE [LARGE SCALE GENOMIC DNA]</scope>
</reference>
<reference evidence="2" key="1">
    <citation type="submission" date="2015-04" db="UniProtKB">
        <authorList>
            <consortium name="EnsemblPlants"/>
        </authorList>
    </citation>
    <scope>IDENTIFICATION</scope>
</reference>
<organism evidence="2">
    <name type="scientific">Oryza glumipatula</name>
    <dbReference type="NCBI Taxonomy" id="40148"/>
    <lineage>
        <taxon>Eukaryota</taxon>
        <taxon>Viridiplantae</taxon>
        <taxon>Streptophyta</taxon>
        <taxon>Embryophyta</taxon>
        <taxon>Tracheophyta</taxon>
        <taxon>Spermatophyta</taxon>
        <taxon>Magnoliopsida</taxon>
        <taxon>Liliopsida</taxon>
        <taxon>Poales</taxon>
        <taxon>Poaceae</taxon>
        <taxon>BOP clade</taxon>
        <taxon>Oryzoideae</taxon>
        <taxon>Oryzeae</taxon>
        <taxon>Oryzinae</taxon>
        <taxon>Oryza</taxon>
    </lineage>
</organism>
<sequence>MKSSFSLCLEASRRGCGNVTPADGEQQGEGTSQRRAASGRCGWVAPSAAGADGREKHVTEDIAVQETMVGNEHGDHSRCRRGWTSTAGRTEEGRRRVAEGARDGSRLVDSFP</sequence>
<name>A0A0E0B1W2_9ORYZ</name>
<dbReference type="Proteomes" id="UP000026961">
    <property type="component" value="Chromosome 9"/>
</dbReference>
<dbReference type="Gramene" id="OGLUM09G07500.1">
    <property type="protein sequence ID" value="OGLUM09G07500.1"/>
    <property type="gene ID" value="OGLUM09G07500"/>
</dbReference>